<dbReference type="Gramene" id="PRQ23345">
    <property type="protein sequence ID" value="PRQ23345"/>
    <property type="gene ID" value="RchiOBHm_Chr6g0260321"/>
</dbReference>
<organism evidence="1 2">
    <name type="scientific">Rosa chinensis</name>
    <name type="common">China rose</name>
    <dbReference type="NCBI Taxonomy" id="74649"/>
    <lineage>
        <taxon>Eukaryota</taxon>
        <taxon>Viridiplantae</taxon>
        <taxon>Streptophyta</taxon>
        <taxon>Embryophyta</taxon>
        <taxon>Tracheophyta</taxon>
        <taxon>Spermatophyta</taxon>
        <taxon>Magnoliopsida</taxon>
        <taxon>eudicotyledons</taxon>
        <taxon>Gunneridae</taxon>
        <taxon>Pentapetalae</taxon>
        <taxon>rosids</taxon>
        <taxon>fabids</taxon>
        <taxon>Rosales</taxon>
        <taxon>Rosaceae</taxon>
        <taxon>Rosoideae</taxon>
        <taxon>Rosoideae incertae sedis</taxon>
        <taxon>Rosa</taxon>
    </lineage>
</organism>
<sequence>MMEFSNWIKGFSISLAFGTIMNAEVWGLFNGLLLQLSQSAKSLFCDTSWNISCLATRKLMKQQITCQARSSLAIWNF</sequence>
<protein>
    <submittedName>
        <fullName evidence="1">Uncharacterized protein</fullName>
    </submittedName>
</protein>
<proteinExistence type="predicted"/>
<reference evidence="1 2" key="1">
    <citation type="journal article" date="2018" name="Nat. Genet.">
        <title>The Rosa genome provides new insights in the design of modern roses.</title>
        <authorList>
            <person name="Bendahmane M."/>
        </authorList>
    </citation>
    <scope>NUCLEOTIDE SEQUENCE [LARGE SCALE GENOMIC DNA]</scope>
    <source>
        <strain evidence="2">cv. Old Blush</strain>
    </source>
</reference>
<gene>
    <name evidence="1" type="ORF">RchiOBHm_Chr6g0260321</name>
</gene>
<dbReference type="Proteomes" id="UP000238479">
    <property type="component" value="Chromosome 6"/>
</dbReference>
<evidence type="ECO:0000313" key="2">
    <source>
        <dbReference type="Proteomes" id="UP000238479"/>
    </source>
</evidence>
<dbReference type="AlphaFoldDB" id="A0A2P6PN34"/>
<name>A0A2P6PN34_ROSCH</name>
<comment type="caution">
    <text evidence="1">The sequence shown here is derived from an EMBL/GenBank/DDBJ whole genome shotgun (WGS) entry which is preliminary data.</text>
</comment>
<evidence type="ECO:0000313" key="1">
    <source>
        <dbReference type="EMBL" id="PRQ23345.1"/>
    </source>
</evidence>
<dbReference type="EMBL" id="PDCK01000044">
    <property type="protein sequence ID" value="PRQ23345.1"/>
    <property type="molecule type" value="Genomic_DNA"/>
</dbReference>
<accession>A0A2P6PN34</accession>
<keyword evidence="2" id="KW-1185">Reference proteome</keyword>